<proteinExistence type="predicted"/>
<dbReference type="EMBL" id="NCQP01000005">
    <property type="protein sequence ID" value="OWJ54502.1"/>
    <property type="molecule type" value="Genomic_DNA"/>
</dbReference>
<keyword evidence="2" id="KW-1185">Reference proteome</keyword>
<accession>A0A211YN74</accession>
<organism evidence="1 2">
    <name type="scientific">Pyrodictium delaneyi</name>
    <dbReference type="NCBI Taxonomy" id="1273541"/>
    <lineage>
        <taxon>Archaea</taxon>
        <taxon>Thermoproteota</taxon>
        <taxon>Thermoprotei</taxon>
        <taxon>Desulfurococcales</taxon>
        <taxon>Pyrodictiaceae</taxon>
        <taxon>Pyrodictium</taxon>
    </lineage>
</organism>
<gene>
    <name evidence="1" type="ORF">Pdsh_06815</name>
</gene>
<dbReference type="RefSeq" id="WP_055409343.1">
    <property type="nucleotide sequence ID" value="NZ_NCQP01000005.1"/>
</dbReference>
<reference evidence="1 2" key="1">
    <citation type="submission" date="2017-05" db="EMBL/GenBank/DDBJ databases">
        <title>The draft genome of the hyperthermophilic archaeon 'Pyrodictium delaneyi strain Hulk', an iron and nitrate reducer, reveals the capacity for sulfate reduction.</title>
        <authorList>
            <person name="Demey L.M."/>
            <person name="Miller C."/>
            <person name="Manzella M."/>
            <person name="Reguera G."/>
            <person name="Kashefi K."/>
        </authorList>
    </citation>
    <scope>NUCLEOTIDE SEQUENCE [LARGE SCALE GENOMIC DNA]</scope>
    <source>
        <strain evidence="1 2">Hulk</strain>
    </source>
</reference>
<comment type="caution">
    <text evidence="1">The sequence shown here is derived from an EMBL/GenBank/DDBJ whole genome shotgun (WGS) entry which is preliminary data.</text>
</comment>
<name>A0A211YN74_9CREN</name>
<dbReference type="AlphaFoldDB" id="A0A211YN74"/>
<evidence type="ECO:0008006" key="3">
    <source>
        <dbReference type="Google" id="ProtNLM"/>
    </source>
</evidence>
<dbReference type="Proteomes" id="UP000196694">
    <property type="component" value="Unassembled WGS sequence"/>
</dbReference>
<evidence type="ECO:0000313" key="2">
    <source>
        <dbReference type="Proteomes" id="UP000196694"/>
    </source>
</evidence>
<dbReference type="SUPFAM" id="SSF88723">
    <property type="entry name" value="PIN domain-like"/>
    <property type="match status" value="1"/>
</dbReference>
<protein>
    <recommendedName>
        <fullName evidence="3">PIN domain-containing protein</fullName>
    </recommendedName>
</protein>
<dbReference type="InterPro" id="IPR029060">
    <property type="entry name" value="PIN-like_dom_sf"/>
</dbReference>
<sequence>MHWEEPWRPETMREAVELLERLGVENVGVDVRALARRAYRMAAERGWSPRRRLDLMHLLAAVELGCHGVVAVDRFIARRAREYGLLYVNHYTGCP</sequence>
<evidence type="ECO:0000313" key="1">
    <source>
        <dbReference type="EMBL" id="OWJ54502.1"/>
    </source>
</evidence>